<dbReference type="FunFam" id="3.30.70.260:FF:000012">
    <property type="entry name" value="Prephenate dehydratase"/>
    <property type="match status" value="1"/>
</dbReference>
<dbReference type="CDD" id="cd13630">
    <property type="entry name" value="PBP2_PDT_1"/>
    <property type="match status" value="1"/>
</dbReference>
<evidence type="ECO:0000256" key="7">
    <source>
        <dbReference type="ARBA" id="ARBA00047848"/>
    </source>
</evidence>
<evidence type="ECO:0000256" key="3">
    <source>
        <dbReference type="ARBA" id="ARBA00022605"/>
    </source>
</evidence>
<dbReference type="SUPFAM" id="SSF53850">
    <property type="entry name" value="Periplasmic binding protein-like II"/>
    <property type="match status" value="1"/>
</dbReference>
<reference evidence="11" key="1">
    <citation type="journal article" date="2020" name="mSystems">
        <title>Genome- and Community-Level Interaction Insights into Carbon Utilization and Element Cycling Functions of Hydrothermarchaeota in Hydrothermal Sediment.</title>
        <authorList>
            <person name="Zhou Z."/>
            <person name="Liu Y."/>
            <person name="Xu W."/>
            <person name="Pan J."/>
            <person name="Luo Z.H."/>
            <person name="Li M."/>
        </authorList>
    </citation>
    <scope>NUCLEOTIDE SEQUENCE [LARGE SCALE GENOMIC DNA]</scope>
    <source>
        <strain evidence="10">SpSt-629</strain>
        <strain evidence="11">SpSt-688</strain>
    </source>
</reference>
<dbReference type="EMBL" id="DTDH01000024">
    <property type="protein sequence ID" value="HGT97971.1"/>
    <property type="molecule type" value="Genomic_DNA"/>
</dbReference>
<evidence type="ECO:0000259" key="9">
    <source>
        <dbReference type="PROSITE" id="PS51671"/>
    </source>
</evidence>
<evidence type="ECO:0000256" key="6">
    <source>
        <dbReference type="ARBA" id="ARBA00023239"/>
    </source>
</evidence>
<dbReference type="GO" id="GO:0005737">
    <property type="term" value="C:cytoplasm"/>
    <property type="evidence" value="ECO:0007669"/>
    <property type="project" value="TreeGrafter"/>
</dbReference>
<dbReference type="InterPro" id="IPR001086">
    <property type="entry name" value="Preph_deHydtase"/>
</dbReference>
<dbReference type="SUPFAM" id="SSF55021">
    <property type="entry name" value="ACT-like"/>
    <property type="match status" value="1"/>
</dbReference>
<dbReference type="PANTHER" id="PTHR21022:SF19">
    <property type="entry name" value="PREPHENATE DEHYDRATASE-RELATED"/>
    <property type="match status" value="1"/>
</dbReference>
<dbReference type="Gene3D" id="3.40.190.10">
    <property type="entry name" value="Periplasmic binding protein-like II"/>
    <property type="match status" value="2"/>
</dbReference>
<evidence type="ECO:0000256" key="4">
    <source>
        <dbReference type="ARBA" id="ARBA00023141"/>
    </source>
</evidence>
<dbReference type="GO" id="GO:0004664">
    <property type="term" value="F:prephenate dehydratase activity"/>
    <property type="evidence" value="ECO:0007669"/>
    <property type="project" value="UniProtKB-EC"/>
</dbReference>
<comment type="caution">
    <text evidence="11">The sequence shown here is derived from an EMBL/GenBank/DDBJ whole genome shotgun (WGS) entry which is preliminary data.</text>
</comment>
<comment type="catalytic activity">
    <reaction evidence="7">
        <text>prephenate + H(+) = 3-phenylpyruvate + CO2 + H2O</text>
        <dbReference type="Rhea" id="RHEA:21648"/>
        <dbReference type="ChEBI" id="CHEBI:15377"/>
        <dbReference type="ChEBI" id="CHEBI:15378"/>
        <dbReference type="ChEBI" id="CHEBI:16526"/>
        <dbReference type="ChEBI" id="CHEBI:18005"/>
        <dbReference type="ChEBI" id="CHEBI:29934"/>
        <dbReference type="EC" id="4.2.1.51"/>
    </reaction>
</comment>
<dbReference type="Pfam" id="PF00800">
    <property type="entry name" value="PDT"/>
    <property type="match status" value="1"/>
</dbReference>
<evidence type="ECO:0000256" key="5">
    <source>
        <dbReference type="ARBA" id="ARBA00023222"/>
    </source>
</evidence>
<keyword evidence="3" id="KW-0028">Amino-acid biosynthesis</keyword>
<dbReference type="AlphaFoldDB" id="A0A7J3MWS7"/>
<organism evidence="11">
    <name type="scientific">Ignisphaera aggregans</name>
    <dbReference type="NCBI Taxonomy" id="334771"/>
    <lineage>
        <taxon>Archaea</taxon>
        <taxon>Thermoproteota</taxon>
        <taxon>Thermoprotei</taxon>
        <taxon>Desulfurococcales</taxon>
        <taxon>Desulfurococcaceae</taxon>
        <taxon>Ignisphaera</taxon>
    </lineage>
</organism>
<dbReference type="InterPro" id="IPR002912">
    <property type="entry name" value="ACT_dom"/>
</dbReference>
<dbReference type="PROSITE" id="PS51171">
    <property type="entry name" value="PREPHENATE_DEHYDR_3"/>
    <property type="match status" value="1"/>
</dbReference>
<dbReference type="InterPro" id="IPR018528">
    <property type="entry name" value="Preph_deHydtase_CS"/>
</dbReference>
<name>A0A7J3MWS7_9CREN</name>
<feature type="domain" description="Prephenate dehydratase" evidence="8">
    <location>
        <begin position="87"/>
        <end position="264"/>
    </location>
</feature>
<evidence type="ECO:0000313" key="10">
    <source>
        <dbReference type="EMBL" id="HFQ78122.1"/>
    </source>
</evidence>
<feature type="domain" description="ACT" evidence="9">
    <location>
        <begin position="276"/>
        <end position="351"/>
    </location>
</feature>
<proteinExistence type="predicted"/>
<dbReference type="UniPathway" id="UPA00121">
    <property type="reaction ID" value="UER00345"/>
</dbReference>
<dbReference type="PROSITE" id="PS00858">
    <property type="entry name" value="PREPHENATE_DEHYDR_2"/>
    <property type="match status" value="1"/>
</dbReference>
<dbReference type="InterPro" id="IPR008242">
    <property type="entry name" value="Chor_mutase/pphenate_deHydtase"/>
</dbReference>
<evidence type="ECO:0000313" key="11">
    <source>
        <dbReference type="EMBL" id="HGT97971.1"/>
    </source>
</evidence>
<dbReference type="Pfam" id="PF01842">
    <property type="entry name" value="ACT"/>
    <property type="match status" value="1"/>
</dbReference>
<keyword evidence="6 11" id="KW-0456">Lyase</keyword>
<gene>
    <name evidence="11" type="primary">pheA</name>
    <name evidence="10" type="ORF">ENT99_00265</name>
    <name evidence="11" type="ORF">ENU64_00885</name>
</gene>
<evidence type="ECO:0000256" key="2">
    <source>
        <dbReference type="ARBA" id="ARBA00013147"/>
    </source>
</evidence>
<keyword evidence="4" id="KW-0057">Aromatic amino acid biosynthesis</keyword>
<dbReference type="PROSITE" id="PS51671">
    <property type="entry name" value="ACT"/>
    <property type="match status" value="1"/>
</dbReference>
<sequence>MGYMNMSNGKVYEKELMRIDTEIVELILKRIEVLKQFDYNRLKYVLTSRRKDTVESLAEKYGISRDMLLHIFSYIDGIAIESIKPLTVGFLGPRGSFTEEATLKMFNDQGALLTAYPSIYDIFRAVENREVEYGVVPLENSLEGSVGETLDMLAQSSVKICGETEVRISHNFIVKPGTRLEDIKIVLSHPMALAQCRNFIYTKLKNVKIETRSSTAEAVKECVERENVAAIGSELAARIYGGEILVRGIEDHKENYTRFIAIGNKPLDKGVDVKTSVIFTLRDVPGALYKALEPFAIRGINLTKIESRPIKNRPWEYMFFMDFNGSIEDSKIRDALEEFIARTTSVKILGSYKKIP</sequence>
<keyword evidence="5" id="KW-0584">Phenylalanine biosynthesis</keyword>
<accession>A0A7J3MWS7</accession>
<dbReference type="PANTHER" id="PTHR21022">
    <property type="entry name" value="PREPHENATE DEHYDRATASE P PROTEIN"/>
    <property type="match status" value="1"/>
</dbReference>
<dbReference type="PIRSF" id="PIRSF001500">
    <property type="entry name" value="Chor_mut_pdt_Ppr"/>
    <property type="match status" value="1"/>
</dbReference>
<protein>
    <recommendedName>
        <fullName evidence="2">prephenate dehydratase</fullName>
        <ecNumber evidence="2">4.2.1.51</ecNumber>
    </recommendedName>
</protein>
<dbReference type="GO" id="GO:0009094">
    <property type="term" value="P:L-phenylalanine biosynthetic process"/>
    <property type="evidence" value="ECO:0007669"/>
    <property type="project" value="UniProtKB-UniPathway"/>
</dbReference>
<dbReference type="EMBL" id="DTAU01000008">
    <property type="protein sequence ID" value="HFQ78122.1"/>
    <property type="molecule type" value="Genomic_DNA"/>
</dbReference>
<dbReference type="NCBIfam" id="NF008865">
    <property type="entry name" value="PRK11898.1"/>
    <property type="match status" value="1"/>
</dbReference>
<evidence type="ECO:0000256" key="1">
    <source>
        <dbReference type="ARBA" id="ARBA00004741"/>
    </source>
</evidence>
<dbReference type="EC" id="4.2.1.51" evidence="2"/>
<dbReference type="Gene3D" id="3.30.70.260">
    <property type="match status" value="1"/>
</dbReference>
<dbReference type="CDD" id="cd04905">
    <property type="entry name" value="ACT_CM-PDT"/>
    <property type="match status" value="1"/>
</dbReference>
<evidence type="ECO:0000259" key="8">
    <source>
        <dbReference type="PROSITE" id="PS51171"/>
    </source>
</evidence>
<dbReference type="InterPro" id="IPR045865">
    <property type="entry name" value="ACT-like_dom_sf"/>
</dbReference>
<comment type="pathway">
    <text evidence="1">Amino-acid biosynthesis; L-phenylalanine biosynthesis; phenylpyruvate from prephenate: step 1/1.</text>
</comment>
<dbReference type="FunFam" id="3.40.190.10:FF:000029">
    <property type="entry name" value="Chorismate mutase/Prephenate dehydratase"/>
    <property type="match status" value="1"/>
</dbReference>